<reference evidence="2 3" key="1">
    <citation type="journal article" date="2021" name="Hortic Res">
        <title>Chromosome-scale assembly of the Dendrobium chrysotoxum genome enhances the understanding of orchid evolution.</title>
        <authorList>
            <person name="Zhang Y."/>
            <person name="Zhang G.Q."/>
            <person name="Zhang D."/>
            <person name="Liu X.D."/>
            <person name="Xu X.Y."/>
            <person name="Sun W.H."/>
            <person name="Yu X."/>
            <person name="Zhu X."/>
            <person name="Wang Z.W."/>
            <person name="Zhao X."/>
            <person name="Zhong W.Y."/>
            <person name="Chen H."/>
            <person name="Yin W.L."/>
            <person name="Huang T."/>
            <person name="Niu S.C."/>
            <person name="Liu Z.J."/>
        </authorList>
    </citation>
    <scope>NUCLEOTIDE SEQUENCE [LARGE SCALE GENOMIC DNA]</scope>
    <source>
        <strain evidence="2">Lindl</strain>
    </source>
</reference>
<dbReference type="PANTHER" id="PTHR12373:SF0">
    <property type="entry name" value="ENHANCER OF RUDIMENTARY HOMOLOG"/>
    <property type="match status" value="1"/>
</dbReference>
<dbReference type="InterPro" id="IPR035912">
    <property type="entry name" value="EHR_sf"/>
</dbReference>
<protein>
    <submittedName>
        <fullName evidence="2">Uncharacterized protein</fullName>
    </submittedName>
</protein>
<keyword evidence="3" id="KW-1185">Reference proteome</keyword>
<dbReference type="SUPFAM" id="SSF143875">
    <property type="entry name" value="ERH-like"/>
    <property type="match status" value="1"/>
</dbReference>
<comment type="similarity">
    <text evidence="1">Belongs to the E(R) family.</text>
</comment>
<sequence length="68" mass="8177">MRKRKRKRKRKGDHEQILRSLCVLANRHTIVLMQPSQNRATRTFMDFDSISQSMDEMLEKDIQSEMPK</sequence>
<accession>A0AAV7H1A2</accession>
<proteinExistence type="inferred from homology"/>
<evidence type="ECO:0000313" key="3">
    <source>
        <dbReference type="Proteomes" id="UP000775213"/>
    </source>
</evidence>
<evidence type="ECO:0000313" key="2">
    <source>
        <dbReference type="EMBL" id="KAH0461658.1"/>
    </source>
</evidence>
<dbReference type="Pfam" id="PF01133">
    <property type="entry name" value="ER"/>
    <property type="match status" value="1"/>
</dbReference>
<dbReference type="Gene3D" id="3.30.2260.10">
    <property type="entry name" value="Enhancer of rudimentary"/>
    <property type="match status" value="1"/>
</dbReference>
<dbReference type="InterPro" id="IPR000781">
    <property type="entry name" value="ERH"/>
</dbReference>
<dbReference type="AlphaFoldDB" id="A0AAV7H1A2"/>
<dbReference type="Proteomes" id="UP000775213">
    <property type="component" value="Unassembled WGS sequence"/>
</dbReference>
<dbReference type="EMBL" id="JAGFBR010000009">
    <property type="protein sequence ID" value="KAH0461658.1"/>
    <property type="molecule type" value="Genomic_DNA"/>
</dbReference>
<comment type="caution">
    <text evidence="2">The sequence shown here is derived from an EMBL/GenBank/DDBJ whole genome shotgun (WGS) entry which is preliminary data.</text>
</comment>
<organism evidence="2 3">
    <name type="scientific">Dendrobium chrysotoxum</name>
    <name type="common">Orchid</name>
    <dbReference type="NCBI Taxonomy" id="161865"/>
    <lineage>
        <taxon>Eukaryota</taxon>
        <taxon>Viridiplantae</taxon>
        <taxon>Streptophyta</taxon>
        <taxon>Embryophyta</taxon>
        <taxon>Tracheophyta</taxon>
        <taxon>Spermatophyta</taxon>
        <taxon>Magnoliopsida</taxon>
        <taxon>Liliopsida</taxon>
        <taxon>Asparagales</taxon>
        <taxon>Orchidaceae</taxon>
        <taxon>Epidendroideae</taxon>
        <taxon>Malaxideae</taxon>
        <taxon>Dendrobiinae</taxon>
        <taxon>Dendrobium</taxon>
    </lineage>
</organism>
<evidence type="ECO:0000256" key="1">
    <source>
        <dbReference type="ARBA" id="ARBA00007491"/>
    </source>
</evidence>
<name>A0AAV7H1A2_DENCH</name>
<gene>
    <name evidence="2" type="ORF">IEQ34_009233</name>
</gene>
<dbReference type="PANTHER" id="PTHR12373">
    <property type="entry name" value="ENHANCER OF RUDIMENTARY ERH"/>
    <property type="match status" value="1"/>
</dbReference>